<dbReference type="Gene3D" id="3.90.640.10">
    <property type="entry name" value="Actin, Chain A, domain 4"/>
    <property type="match status" value="1"/>
</dbReference>
<dbReference type="PANTHER" id="PTHR14187:SF5">
    <property type="entry name" value="HEAT SHOCK 70 KDA PROTEIN 12A"/>
    <property type="match status" value="1"/>
</dbReference>
<evidence type="ECO:0000313" key="4">
    <source>
        <dbReference type="Proteomes" id="UP001285441"/>
    </source>
</evidence>
<gene>
    <name evidence="3" type="ORF">B0H63DRAFT_539285</name>
</gene>
<evidence type="ECO:0000256" key="2">
    <source>
        <dbReference type="ARBA" id="ARBA00022840"/>
    </source>
</evidence>
<accession>A0AAE0NZU9</accession>
<dbReference type="InterPro" id="IPR013126">
    <property type="entry name" value="Hsp_70_fam"/>
</dbReference>
<dbReference type="Proteomes" id="UP001285441">
    <property type="component" value="Unassembled WGS sequence"/>
</dbReference>
<protein>
    <recommendedName>
        <fullName evidence="5">Actin-like ATPase domain-containing protein</fullName>
    </recommendedName>
</protein>
<evidence type="ECO:0000313" key="3">
    <source>
        <dbReference type="EMBL" id="KAK3390828.1"/>
    </source>
</evidence>
<keyword evidence="1" id="KW-0547">Nucleotide-binding</keyword>
<evidence type="ECO:0000256" key="1">
    <source>
        <dbReference type="ARBA" id="ARBA00022741"/>
    </source>
</evidence>
<dbReference type="GO" id="GO:0140662">
    <property type="term" value="F:ATP-dependent protein folding chaperone"/>
    <property type="evidence" value="ECO:0007669"/>
    <property type="project" value="InterPro"/>
</dbReference>
<evidence type="ECO:0008006" key="5">
    <source>
        <dbReference type="Google" id="ProtNLM"/>
    </source>
</evidence>
<organism evidence="3 4">
    <name type="scientific">Podospora didyma</name>
    <dbReference type="NCBI Taxonomy" id="330526"/>
    <lineage>
        <taxon>Eukaryota</taxon>
        <taxon>Fungi</taxon>
        <taxon>Dikarya</taxon>
        <taxon>Ascomycota</taxon>
        <taxon>Pezizomycotina</taxon>
        <taxon>Sordariomycetes</taxon>
        <taxon>Sordariomycetidae</taxon>
        <taxon>Sordariales</taxon>
        <taxon>Podosporaceae</taxon>
        <taxon>Podospora</taxon>
    </lineage>
</organism>
<keyword evidence="2" id="KW-0067">ATP-binding</keyword>
<proteinExistence type="predicted"/>
<dbReference type="Gene3D" id="3.30.420.40">
    <property type="match status" value="2"/>
</dbReference>
<dbReference type="InterPro" id="IPR043129">
    <property type="entry name" value="ATPase_NBD"/>
</dbReference>
<reference evidence="3" key="1">
    <citation type="journal article" date="2023" name="Mol. Phylogenet. Evol.">
        <title>Genome-scale phylogeny and comparative genomics of the fungal order Sordariales.</title>
        <authorList>
            <person name="Hensen N."/>
            <person name="Bonometti L."/>
            <person name="Westerberg I."/>
            <person name="Brannstrom I.O."/>
            <person name="Guillou S."/>
            <person name="Cros-Aarteil S."/>
            <person name="Calhoun S."/>
            <person name="Haridas S."/>
            <person name="Kuo A."/>
            <person name="Mondo S."/>
            <person name="Pangilinan J."/>
            <person name="Riley R."/>
            <person name="LaButti K."/>
            <person name="Andreopoulos B."/>
            <person name="Lipzen A."/>
            <person name="Chen C."/>
            <person name="Yan M."/>
            <person name="Daum C."/>
            <person name="Ng V."/>
            <person name="Clum A."/>
            <person name="Steindorff A."/>
            <person name="Ohm R.A."/>
            <person name="Martin F."/>
            <person name="Silar P."/>
            <person name="Natvig D.O."/>
            <person name="Lalanne C."/>
            <person name="Gautier V."/>
            <person name="Ament-Velasquez S.L."/>
            <person name="Kruys A."/>
            <person name="Hutchinson M.I."/>
            <person name="Powell A.J."/>
            <person name="Barry K."/>
            <person name="Miller A.N."/>
            <person name="Grigoriev I.V."/>
            <person name="Debuchy R."/>
            <person name="Gladieux P."/>
            <person name="Hiltunen Thoren M."/>
            <person name="Johannesson H."/>
        </authorList>
    </citation>
    <scope>NUCLEOTIDE SEQUENCE</scope>
    <source>
        <strain evidence="3">CBS 232.78</strain>
    </source>
</reference>
<name>A0AAE0NZU9_9PEZI</name>
<dbReference type="Pfam" id="PF00012">
    <property type="entry name" value="HSP70"/>
    <property type="match status" value="1"/>
</dbReference>
<dbReference type="GO" id="GO:0005524">
    <property type="term" value="F:ATP binding"/>
    <property type="evidence" value="ECO:0007669"/>
    <property type="project" value="UniProtKB-KW"/>
</dbReference>
<dbReference type="SUPFAM" id="SSF53067">
    <property type="entry name" value="Actin-like ATPase domain"/>
    <property type="match status" value="2"/>
</dbReference>
<dbReference type="CDD" id="cd10170">
    <property type="entry name" value="ASKHA_NBD_HSP70"/>
    <property type="match status" value="1"/>
</dbReference>
<sequence length="627" mass="70041">MTGSTTPPPPTVVLTGASLYSREHLKIQITTDKASILTASPSKLCPHYHYYLSGAAVLLELLLYLTPQQSQYTHLSAVIMASSTPSSSWGSEERGEAGEPGKAENNVIIVGIDFGTTYSGVAYTWSNKEKAPTAISYGARGEVKWGYAIPREKDQVKWFKLLLLDDNDLPAEARSSEKIKESREYLKKNHCNQCIVETVGRSLGQDERAASFAEMLAARTAGDTELSFISEPEAAALATLSEMDGRHDVKAGDRFVVVDCGGGTADLISYDAVSTNPMVVKECVKRSRWSCRCCLCDECFADLLRRKFTTSKWRKMTPETRAKLLHDEWEHGIKPQFDGRDGLSWQFNMPFECISGNDFRSMTSLPKVTLTSEEVKEAFDPIVNRIVDTVQAQVDSVSAKVGKDPKHIILIGGFGRSKYLYKTLKNLIGARVEVLQSRGAGPWTPICRGAVIQACAKRGISKFDVEVQSMVSRASYGVTMRETWDATKHEEKDKVWCEDEQVWNAVNQMQWFLKEGDEIAAKSQLKFPFYRLYDTESKTVEGKFYQSSASPPPDTYNHTVHKLCEVTWSKLPEMSTIPTWTNSLGKVFYKLKYKIGMECSGASVHIAIYYQGHRQGSKNVTVDYGHK</sequence>
<dbReference type="PANTHER" id="PTHR14187">
    <property type="entry name" value="ALPHA KINASE/ELONGATION FACTOR 2 KINASE"/>
    <property type="match status" value="1"/>
</dbReference>
<reference evidence="3" key="2">
    <citation type="submission" date="2023-06" db="EMBL/GenBank/DDBJ databases">
        <authorList>
            <consortium name="Lawrence Berkeley National Laboratory"/>
            <person name="Haridas S."/>
            <person name="Hensen N."/>
            <person name="Bonometti L."/>
            <person name="Westerberg I."/>
            <person name="Brannstrom I.O."/>
            <person name="Guillou S."/>
            <person name="Cros-Aarteil S."/>
            <person name="Calhoun S."/>
            <person name="Kuo A."/>
            <person name="Mondo S."/>
            <person name="Pangilinan J."/>
            <person name="Riley R."/>
            <person name="LaButti K."/>
            <person name="Andreopoulos B."/>
            <person name="Lipzen A."/>
            <person name="Chen C."/>
            <person name="Yanf M."/>
            <person name="Daum C."/>
            <person name="Ng V."/>
            <person name="Clum A."/>
            <person name="Steindorff A."/>
            <person name="Ohm R."/>
            <person name="Martin F."/>
            <person name="Silar P."/>
            <person name="Natvig D."/>
            <person name="Lalanne C."/>
            <person name="Gautier V."/>
            <person name="Ament-velasquez S.L."/>
            <person name="Kruys A."/>
            <person name="Hutchinson M.I."/>
            <person name="Powell A.J."/>
            <person name="Barry K."/>
            <person name="Miller A.N."/>
            <person name="Grigoriev I.V."/>
            <person name="Debuchy R."/>
            <person name="Gladieux P."/>
            <person name="Thoren M.H."/>
            <person name="Johannesson H."/>
        </authorList>
    </citation>
    <scope>NUCLEOTIDE SEQUENCE</scope>
    <source>
        <strain evidence="3">CBS 232.78</strain>
    </source>
</reference>
<dbReference type="EMBL" id="JAULSW010000002">
    <property type="protein sequence ID" value="KAK3390828.1"/>
    <property type="molecule type" value="Genomic_DNA"/>
</dbReference>
<keyword evidence="4" id="KW-1185">Reference proteome</keyword>
<comment type="caution">
    <text evidence="3">The sequence shown here is derived from an EMBL/GenBank/DDBJ whole genome shotgun (WGS) entry which is preliminary data.</text>
</comment>
<dbReference type="AlphaFoldDB" id="A0AAE0NZU9"/>